<dbReference type="eggNOG" id="COG2318">
    <property type="taxonomic scope" value="Bacteria"/>
</dbReference>
<dbReference type="HOGENOM" id="CLU_097062_2_1_11"/>
<accession>G8WVK0</accession>
<evidence type="ECO:0000256" key="1">
    <source>
        <dbReference type="SAM" id="MobiDB-lite"/>
    </source>
</evidence>
<organism evidence="2 3">
    <name type="scientific">Streptantibioticus cattleyicolor (strain ATCC 35852 / DSM 46488 / JCM 4925 / NBRC 14057 / NRRL 8057)</name>
    <name type="common">Streptomyces cattleya</name>
    <dbReference type="NCBI Taxonomy" id="1003195"/>
    <lineage>
        <taxon>Bacteria</taxon>
        <taxon>Bacillati</taxon>
        <taxon>Actinomycetota</taxon>
        <taxon>Actinomycetes</taxon>
        <taxon>Kitasatosporales</taxon>
        <taxon>Streptomycetaceae</taxon>
        <taxon>Streptantibioticus</taxon>
    </lineage>
</organism>
<sequence length="232" mass="25350">MTPTTSRRVTVRADQRLWRVGVCPIGALSSPDRGITFAEVPHAVRTAGKYRPRRVRRPYDGSMTEVTRSTPRGDLRPPEVDADESTTLRTFLGYLREAVIAKALGLPETVARRPRVPSGTSLLGLVKHLAAVEHNWFVWAYAGVGDAPADDTVTVAEGETVAEVVAAYRAAARLSDEVVAACDDLGRPGVRSLRETAPPTMRWILVHMIEETARHAGHADVLRELTDGRVGR</sequence>
<dbReference type="STRING" id="1003195.SCATT_53860"/>
<dbReference type="Pfam" id="PF04978">
    <property type="entry name" value="MST"/>
    <property type="match status" value="1"/>
</dbReference>
<dbReference type="InterPro" id="IPR034660">
    <property type="entry name" value="DinB/YfiT-like"/>
</dbReference>
<dbReference type="SUPFAM" id="SSF109854">
    <property type="entry name" value="DinB/YfiT-like putative metalloenzymes"/>
    <property type="match status" value="1"/>
</dbReference>
<dbReference type="KEGG" id="scy:SCATT_53860"/>
<protein>
    <submittedName>
        <fullName evidence="2">Mini-circle protein</fullName>
    </submittedName>
</protein>
<feature type="region of interest" description="Disordered" evidence="1">
    <location>
        <begin position="61"/>
        <end position="82"/>
    </location>
</feature>
<dbReference type="AlphaFoldDB" id="G8WVK0"/>
<evidence type="ECO:0000313" key="2">
    <source>
        <dbReference type="EMBL" id="AEW97757.1"/>
    </source>
</evidence>
<dbReference type="PATRIC" id="fig|1003195.29.peg.5372"/>
<name>G8WVK0_STREN</name>
<gene>
    <name evidence="2" type="ordered locus">SCATT_53860</name>
</gene>
<dbReference type="Proteomes" id="UP000007842">
    <property type="component" value="Chromosome"/>
</dbReference>
<dbReference type="Gene3D" id="1.20.120.450">
    <property type="entry name" value="dinb family like domain"/>
    <property type="match status" value="1"/>
</dbReference>
<keyword evidence="3" id="KW-1185">Reference proteome</keyword>
<evidence type="ECO:0000313" key="3">
    <source>
        <dbReference type="Proteomes" id="UP000007842"/>
    </source>
</evidence>
<dbReference type="EMBL" id="CP003219">
    <property type="protein sequence ID" value="AEW97757.1"/>
    <property type="molecule type" value="Genomic_DNA"/>
</dbReference>
<proteinExistence type="predicted"/>
<reference evidence="3" key="1">
    <citation type="submission" date="2011-12" db="EMBL/GenBank/DDBJ databases">
        <title>Complete genome sequence of Streptomyces cattleya strain DSM 46488.</title>
        <authorList>
            <person name="Ou H.-Y."/>
            <person name="Li P."/>
            <person name="Zhao C."/>
            <person name="O'Hagan D."/>
            <person name="Deng Z."/>
        </authorList>
    </citation>
    <scope>NUCLEOTIDE SEQUENCE [LARGE SCALE GENOMIC DNA]</scope>
    <source>
        <strain evidence="3">ATCC 35852 / DSM 46488 / JCM 4925 / NBRC 14057 / NRRL 8057</strain>
    </source>
</reference>
<dbReference type="InterPro" id="IPR007061">
    <property type="entry name" value="MST-like"/>
</dbReference>